<feature type="coiled-coil region" evidence="1">
    <location>
        <begin position="65"/>
        <end position="134"/>
    </location>
</feature>
<organism evidence="3 4">
    <name type="scientific">Drosophila navojoa</name>
    <name type="common">Fruit fly</name>
    <dbReference type="NCBI Taxonomy" id="7232"/>
    <lineage>
        <taxon>Eukaryota</taxon>
        <taxon>Metazoa</taxon>
        <taxon>Ecdysozoa</taxon>
        <taxon>Arthropoda</taxon>
        <taxon>Hexapoda</taxon>
        <taxon>Insecta</taxon>
        <taxon>Pterygota</taxon>
        <taxon>Neoptera</taxon>
        <taxon>Endopterygota</taxon>
        <taxon>Diptera</taxon>
        <taxon>Brachycera</taxon>
        <taxon>Muscomorpha</taxon>
        <taxon>Ephydroidea</taxon>
        <taxon>Drosophilidae</taxon>
        <taxon>Drosophila</taxon>
    </lineage>
</organism>
<feature type="coiled-coil region" evidence="1">
    <location>
        <begin position="336"/>
        <end position="442"/>
    </location>
</feature>
<dbReference type="Proteomes" id="UP000295192">
    <property type="component" value="Unassembled WGS sequence"/>
</dbReference>
<name>A0A484AVQ8_DRONA</name>
<dbReference type="OMA" id="TAMENEM"/>
<comment type="caution">
    <text evidence="3">The sequence shown here is derived from an EMBL/GenBank/DDBJ whole genome shotgun (WGS) entry which is preliminary data.</text>
</comment>
<keyword evidence="4" id="KW-1185">Reference proteome</keyword>
<keyword evidence="1" id="KW-0175">Coiled coil</keyword>
<evidence type="ECO:0000256" key="2">
    <source>
        <dbReference type="SAM" id="MobiDB-lite"/>
    </source>
</evidence>
<evidence type="ECO:0000256" key="1">
    <source>
        <dbReference type="SAM" id="Coils"/>
    </source>
</evidence>
<feature type="compositionally biased region" description="Basic residues" evidence="2">
    <location>
        <begin position="536"/>
        <end position="551"/>
    </location>
</feature>
<feature type="coiled-coil region" evidence="1">
    <location>
        <begin position="160"/>
        <end position="194"/>
    </location>
</feature>
<dbReference type="EMBL" id="LSRL02000553">
    <property type="protein sequence ID" value="TDG40488.1"/>
    <property type="molecule type" value="Genomic_DNA"/>
</dbReference>
<sequence>MGRLTIIVEFSRVLIARFRCQQTGRDKFLVVLYWRLEQSTRKSRDRFQVPKSDPTSTTNVLKCFMRHHKRSLEELKKKSNEMSEKMEKTEIYIAEKNQENAQLKKQLQDIKEQLENVKDTCNGLSKENYELKEKYMSCHKKYIELEISYDTEFTNLNANMVKQKADLESANRLNAQLRAEHIEQQQEAARIQAVLMQKESQLIEIKLKADELQAYSFELKAAFDEYKKNMSLKHEHDTTKLAEEVKEQASTIRQLIQNNEERDVELQLALSNLKKAEEYNGDLLNRNNQLSNEVSDIANRMRVEVENHNKKTGELNMQIVQMVSETKRYQSEIAKLVETNNTLKNVNLEAATAMENEMAKANQDMLDLKMKCEQLQKEHLDTTKTLLAEKADLEDKLQALKEVHEANIVALEAEIRQKEEVRSEFEQKVAELERQKNNTIAELTYKVNQIKNLSVLPVKSALLTTNQTQPNTNKTSPSKSIPVNSIAPTEISTDEGTPARRRQIKRPLATLYNSDYNTETEDEFENEIGHNPTAAKMKRMNRSKGSNKNKSAKNLSAFDKLKNNL</sequence>
<evidence type="ECO:0000313" key="3">
    <source>
        <dbReference type="EMBL" id="TDG40488.1"/>
    </source>
</evidence>
<proteinExistence type="predicted"/>
<protein>
    <submittedName>
        <fullName evidence="3">Uncharacterized protein</fullName>
    </submittedName>
</protein>
<dbReference type="AlphaFoldDB" id="A0A484AVQ8"/>
<evidence type="ECO:0000313" key="4">
    <source>
        <dbReference type="Proteomes" id="UP000295192"/>
    </source>
</evidence>
<gene>
    <name evidence="3" type="ORF">AWZ03_013093</name>
</gene>
<feature type="coiled-coil region" evidence="1">
    <location>
        <begin position="242"/>
        <end position="293"/>
    </location>
</feature>
<reference evidence="3 4" key="1">
    <citation type="journal article" date="2019" name="J. Hered.">
        <title>An Improved Genome Assembly for Drosophila navojoa, the Basal Species in the mojavensis Cluster.</title>
        <authorList>
            <person name="Vanderlinde T."/>
            <person name="Dupim E.G."/>
            <person name="Nazario-Yepiz N.O."/>
            <person name="Carvalho A.B."/>
        </authorList>
    </citation>
    <scope>NUCLEOTIDE SEQUENCE [LARGE SCALE GENOMIC DNA]</scope>
    <source>
        <strain evidence="3">Navoj_Jal97</strain>
        <tissue evidence="3">Whole organism</tissue>
    </source>
</reference>
<dbReference type="STRING" id="7232.A0A484AVQ8"/>
<dbReference type="OrthoDB" id="7871015at2759"/>
<feature type="region of interest" description="Disordered" evidence="2">
    <location>
        <begin position="522"/>
        <end position="565"/>
    </location>
</feature>
<accession>A0A484AVQ8</accession>